<sequence length="411" mass="47488">MKIAIIGAGVCGVISLKYAKESGHECDVFEQTGELGGIWVYSDEYGMDKNGMPSYRNMYKGLVTNAPKEVMTFLDFQYRTDVKDSYITQKQTLEYIHDFVKKFDLERHIQYYTRVKRVEPNDDQWTVTVVDDKTKTERQARYDAVFVCNGQYFMPHMPEIEGQNLFRGLQMHSRDYRSTELYENKQVLIIGGSSSAVDISQKIAAVAKNVYISHWSTILLKVVDVTVKPSVKQLYNKGAVFSDGTKEDFDIIIYCTGYKRFYPFLTKECGITVEDNWVRYLYKHIINIENPTLCFIGVPTFIPTFIISDLQARFALAALDGKFSLPSKEEMLKEITENVTELRSKNVPQRHFHKIFLGFRKYTTDLCKVSGIRPFPEVITNLYEHLLTTIGTLQTTTKYVLVDDEKFIEIK</sequence>
<dbReference type="SUPFAM" id="SSF51905">
    <property type="entry name" value="FAD/NAD(P)-binding domain"/>
    <property type="match status" value="2"/>
</dbReference>
<name>A0AAN7VSB7_9COLE</name>
<dbReference type="EMBL" id="JAVRBK010000002">
    <property type="protein sequence ID" value="KAK5649034.1"/>
    <property type="molecule type" value="Genomic_DNA"/>
</dbReference>
<evidence type="ECO:0000256" key="7">
    <source>
        <dbReference type="ARBA" id="ARBA00023033"/>
    </source>
</evidence>
<protein>
    <recommendedName>
        <fullName evidence="8">Flavin-containing monooxygenase</fullName>
        <ecNumber evidence="8">1.-.-.-</ecNumber>
    </recommendedName>
</protein>
<dbReference type="PIRSF" id="PIRSF000332">
    <property type="entry name" value="FMO"/>
    <property type="match status" value="1"/>
</dbReference>
<dbReference type="EC" id="1.-.-.-" evidence="8"/>
<keyword evidence="10" id="KW-1185">Reference proteome</keyword>
<dbReference type="GO" id="GO:0004499">
    <property type="term" value="F:N,N-dimethylaniline monooxygenase activity"/>
    <property type="evidence" value="ECO:0007669"/>
    <property type="project" value="InterPro"/>
</dbReference>
<evidence type="ECO:0000313" key="9">
    <source>
        <dbReference type="EMBL" id="KAK5649034.1"/>
    </source>
</evidence>
<evidence type="ECO:0000256" key="1">
    <source>
        <dbReference type="ARBA" id="ARBA00001974"/>
    </source>
</evidence>
<comment type="caution">
    <text evidence="9">The sequence shown here is derived from an EMBL/GenBank/DDBJ whole genome shotgun (WGS) entry which is preliminary data.</text>
</comment>
<evidence type="ECO:0000313" key="10">
    <source>
        <dbReference type="Proteomes" id="UP001329430"/>
    </source>
</evidence>
<evidence type="ECO:0000256" key="2">
    <source>
        <dbReference type="ARBA" id="ARBA00009183"/>
    </source>
</evidence>
<comment type="similarity">
    <text evidence="2 8">Belongs to the FMO family.</text>
</comment>
<gene>
    <name evidence="9" type="ORF">RI129_003926</name>
</gene>
<evidence type="ECO:0000256" key="8">
    <source>
        <dbReference type="RuleBase" id="RU361177"/>
    </source>
</evidence>
<dbReference type="FunFam" id="3.50.50.60:FF:000138">
    <property type="entry name" value="Flavin-containing monooxygenase"/>
    <property type="match status" value="1"/>
</dbReference>
<comment type="cofactor">
    <cofactor evidence="1 8">
        <name>FAD</name>
        <dbReference type="ChEBI" id="CHEBI:57692"/>
    </cofactor>
</comment>
<dbReference type="InterPro" id="IPR000960">
    <property type="entry name" value="Flavin_mOase"/>
</dbReference>
<dbReference type="PRINTS" id="PR00370">
    <property type="entry name" value="FMOXYGENASE"/>
</dbReference>
<dbReference type="PANTHER" id="PTHR23023">
    <property type="entry name" value="DIMETHYLANILINE MONOOXYGENASE"/>
    <property type="match status" value="1"/>
</dbReference>
<dbReference type="GO" id="GO:0050661">
    <property type="term" value="F:NADP binding"/>
    <property type="evidence" value="ECO:0007669"/>
    <property type="project" value="InterPro"/>
</dbReference>
<keyword evidence="4 8" id="KW-0274">FAD</keyword>
<evidence type="ECO:0000256" key="5">
    <source>
        <dbReference type="ARBA" id="ARBA00022857"/>
    </source>
</evidence>
<keyword evidence="7 8" id="KW-0503">Monooxygenase</keyword>
<dbReference type="InterPro" id="IPR050346">
    <property type="entry name" value="FMO-like"/>
</dbReference>
<dbReference type="Gene3D" id="3.50.50.60">
    <property type="entry name" value="FAD/NAD(P)-binding domain"/>
    <property type="match status" value="2"/>
</dbReference>
<proteinExistence type="inferred from homology"/>
<dbReference type="AlphaFoldDB" id="A0AAN7VSB7"/>
<organism evidence="9 10">
    <name type="scientific">Pyrocoelia pectoralis</name>
    <dbReference type="NCBI Taxonomy" id="417401"/>
    <lineage>
        <taxon>Eukaryota</taxon>
        <taxon>Metazoa</taxon>
        <taxon>Ecdysozoa</taxon>
        <taxon>Arthropoda</taxon>
        <taxon>Hexapoda</taxon>
        <taxon>Insecta</taxon>
        <taxon>Pterygota</taxon>
        <taxon>Neoptera</taxon>
        <taxon>Endopterygota</taxon>
        <taxon>Coleoptera</taxon>
        <taxon>Polyphaga</taxon>
        <taxon>Elateriformia</taxon>
        <taxon>Elateroidea</taxon>
        <taxon>Lampyridae</taxon>
        <taxon>Lampyrinae</taxon>
        <taxon>Pyrocoelia</taxon>
    </lineage>
</organism>
<keyword evidence="3 8" id="KW-0285">Flavoprotein</keyword>
<dbReference type="Proteomes" id="UP001329430">
    <property type="component" value="Chromosome 2"/>
</dbReference>
<dbReference type="GO" id="GO:0050660">
    <property type="term" value="F:flavin adenine dinucleotide binding"/>
    <property type="evidence" value="ECO:0007669"/>
    <property type="project" value="InterPro"/>
</dbReference>
<keyword evidence="6 8" id="KW-0560">Oxidoreductase</keyword>
<keyword evidence="5" id="KW-0521">NADP</keyword>
<reference evidence="9 10" key="1">
    <citation type="journal article" date="2024" name="Insects">
        <title>An Improved Chromosome-Level Genome Assembly of the Firefly Pyrocoelia pectoralis.</title>
        <authorList>
            <person name="Fu X."/>
            <person name="Meyer-Rochow V.B."/>
            <person name="Ballantyne L."/>
            <person name="Zhu X."/>
        </authorList>
    </citation>
    <scope>NUCLEOTIDE SEQUENCE [LARGE SCALE GENOMIC DNA]</scope>
    <source>
        <strain evidence="9">XCY_ONT2</strain>
    </source>
</reference>
<evidence type="ECO:0000256" key="4">
    <source>
        <dbReference type="ARBA" id="ARBA00022827"/>
    </source>
</evidence>
<accession>A0AAN7VSB7</accession>
<evidence type="ECO:0000256" key="3">
    <source>
        <dbReference type="ARBA" id="ARBA00022630"/>
    </source>
</evidence>
<dbReference type="InterPro" id="IPR036188">
    <property type="entry name" value="FAD/NAD-bd_sf"/>
</dbReference>
<dbReference type="InterPro" id="IPR020946">
    <property type="entry name" value="Flavin_mOase-like"/>
</dbReference>
<dbReference type="Pfam" id="PF00743">
    <property type="entry name" value="FMO-like"/>
    <property type="match status" value="2"/>
</dbReference>
<evidence type="ECO:0000256" key="6">
    <source>
        <dbReference type="ARBA" id="ARBA00023002"/>
    </source>
</evidence>